<dbReference type="AlphaFoldDB" id="C0C234"/>
<dbReference type="SUPFAM" id="SSF47323">
    <property type="entry name" value="Anticodon-binding domain of a subclass of class I aminoacyl-tRNA synthetases"/>
    <property type="match status" value="1"/>
</dbReference>
<dbReference type="CDD" id="cd07961">
    <property type="entry name" value="Anticodon_Ia_Ile_ABEc"/>
    <property type="match status" value="1"/>
</dbReference>
<dbReference type="InterPro" id="IPR023586">
    <property type="entry name" value="Ile-tRNA-ligase_type2"/>
</dbReference>
<comment type="catalytic activity">
    <reaction evidence="14 15">
        <text>tRNA(Ile) + L-isoleucine + ATP = L-isoleucyl-tRNA(Ile) + AMP + diphosphate</text>
        <dbReference type="Rhea" id="RHEA:11060"/>
        <dbReference type="Rhea" id="RHEA-COMP:9666"/>
        <dbReference type="Rhea" id="RHEA-COMP:9695"/>
        <dbReference type="ChEBI" id="CHEBI:30616"/>
        <dbReference type="ChEBI" id="CHEBI:33019"/>
        <dbReference type="ChEBI" id="CHEBI:58045"/>
        <dbReference type="ChEBI" id="CHEBI:78442"/>
        <dbReference type="ChEBI" id="CHEBI:78528"/>
        <dbReference type="ChEBI" id="CHEBI:456215"/>
        <dbReference type="EC" id="6.1.1.5"/>
    </reaction>
</comment>
<dbReference type="FunFam" id="3.40.50.620:FF:000075">
    <property type="entry name" value="Isoleucine--tRNA ligase"/>
    <property type="match status" value="1"/>
</dbReference>
<accession>C0C234</accession>
<sequence>MFRWFINEALAFVLFRTEVFFDPILKLMKKGHPELNWGRRFFRNTPSPTRKKRVPNAQGGREMYKKVSTDLNFVEREKATEKFWEENNIFEKSMKEKDGNDIYMFYDGPPTANGKPHIGHVLTRVIKDMIPRYRTMKGYEVPRKAGWDTHGLPVELEVEKLLGLDGKEQIEEYGLEPFIDKCKESVWKYKGMWEDFSNTVGFWADMDNPYVTYHNDYIESEWWALKQIWDKGLLYKGFKIVPYCPRCGTPLSAQEVAQGYKDVKERSAIVRFKVKDEDAYILAWTTTPWTLPSNIGLCVNPAEDYVKVKAADGYVYYMAEALLDKVLGRLAEEGESAYEVLERYKGEDLEYKEYEPLFSCAAECAKKQKKKAFFVTCDSYVTLTDGTGVVHIAPAFGEDDAKVGRKYDMPFVQLVDEKGNMGESTPYAGVFVKKADPLVLKDLEEQGLLFEAPKFEHSYPHCWRCDTPLIYYARESWFINMTAVKDDLIANNNTINWIPESIGKGRFGDWLENVQDWGISRNRYWGTPLNIWECECGHQHSVGSIEELKSMSDNCPDDIELHRPYIDEVTVKCPECGKEMHRVPEVIDCWFDSGAMPFAQHHYPFENKELFEKQFPADFISEAVDQTRGWFYSLLAISTLIFNKAPYKNVIVLGHVQDENGQKMSKSKGNAVDPFDALEKYGADAIRWYFYVNSAPWLPNRFHGKAVTEGQRKFMGTLWNTYAFFVLYANIDEFDATKYALEYDKLSVMDKWLLSKMNTLVKEVDNDLENYRIPEAARALQDFVDDMSNWYVRRSRERFWAKGMEQDKINAYMTLYTALVTVCKAAAPMIPFMAEDIYQNLVRSIDKDAPESIHLCDFPLVDESCIDTELESNMEKVLKLVVMGRACRNTANIKNRQPIGQMYVKADFELPVFYQDIVTDELNVKTMTFTQEVRDFTSYSFKPQLKTVGPKYGKLLGGIKAALESLDGNAAMDELNASDALKLDINGQEVTLFREDLLIETAQTEGYVSENDNGITVVLDTNLSDELLEEGFVREIISKIQTMRKEADFEVMDKIEVTYEGTEKAEKVFAENAKIIAEETLTVKMTKTTPAGFVKDWKINGEEVTLGVQKK</sequence>
<evidence type="ECO:0000256" key="15">
    <source>
        <dbReference type="HAMAP-Rule" id="MF_02003"/>
    </source>
</evidence>
<keyword evidence="7 15" id="KW-0479">Metal-binding</keyword>
<dbReference type="SUPFAM" id="SSF50677">
    <property type="entry name" value="ValRS/IleRS/LeuRS editing domain"/>
    <property type="match status" value="1"/>
</dbReference>
<name>C0C234_9FIRM</name>
<evidence type="ECO:0000313" key="18">
    <source>
        <dbReference type="EMBL" id="EEG74198.1"/>
    </source>
</evidence>
<dbReference type="GO" id="GO:0006428">
    <property type="term" value="P:isoleucyl-tRNA aminoacylation"/>
    <property type="evidence" value="ECO:0007669"/>
    <property type="project" value="UniProtKB-UniRule"/>
</dbReference>
<feature type="short sequence motif" description="'KMSKS' region" evidence="15">
    <location>
        <begin position="663"/>
        <end position="667"/>
    </location>
</feature>
<keyword evidence="12 15" id="KW-0030">Aminoacyl-tRNA synthetase</keyword>
<dbReference type="GO" id="GO:0005524">
    <property type="term" value="F:ATP binding"/>
    <property type="evidence" value="ECO:0007669"/>
    <property type="project" value="UniProtKB-UniRule"/>
</dbReference>
<keyword evidence="9 15" id="KW-0862">Zinc</keyword>
<gene>
    <name evidence="15 18" type="primary">ileS</name>
    <name evidence="18" type="ORF">CLOHYLEM_06205</name>
</gene>
<keyword evidence="19" id="KW-1185">Reference proteome</keyword>
<dbReference type="InterPro" id="IPR009080">
    <property type="entry name" value="tRNAsynth_Ia_anticodon-bd"/>
</dbReference>
<comment type="subunit">
    <text evidence="4 15">Monomer.</text>
</comment>
<evidence type="ECO:0000313" key="19">
    <source>
        <dbReference type="Proteomes" id="UP000004893"/>
    </source>
</evidence>
<keyword evidence="6 15" id="KW-0436">Ligase</keyword>
<dbReference type="GO" id="GO:0002161">
    <property type="term" value="F:aminoacyl-tRNA deacylase activity"/>
    <property type="evidence" value="ECO:0007669"/>
    <property type="project" value="InterPro"/>
</dbReference>
<comment type="domain">
    <text evidence="15">IleRS has two distinct active sites: one for aminoacylation and one for editing. The misactivated valine is translocated from the active site to the editing site, which sterically excludes the correctly activated isoleucine. The single editing site contains two valyl binding pockets, one specific for each substrate (Val-AMP or Val-tRNA(Ile)).</text>
</comment>
<evidence type="ECO:0000256" key="11">
    <source>
        <dbReference type="ARBA" id="ARBA00022917"/>
    </source>
</evidence>
<dbReference type="NCBIfam" id="TIGR00392">
    <property type="entry name" value="ileS"/>
    <property type="match status" value="1"/>
</dbReference>
<keyword evidence="11 15" id="KW-0648">Protein biosynthesis</keyword>
<feature type="domain" description="Methionyl/Valyl/Leucyl/Isoleucyl-tRNA synthetase anticodon-binding" evidence="17">
    <location>
        <begin position="750"/>
        <end position="899"/>
    </location>
</feature>
<dbReference type="GO" id="GO:0000049">
    <property type="term" value="F:tRNA binding"/>
    <property type="evidence" value="ECO:0007669"/>
    <property type="project" value="InterPro"/>
</dbReference>
<feature type="binding site" evidence="15">
    <location>
        <position position="666"/>
    </location>
    <ligand>
        <name>ATP</name>
        <dbReference type="ChEBI" id="CHEBI:30616"/>
    </ligand>
</feature>
<keyword evidence="8 15" id="KW-0547">Nucleotide-binding</keyword>
<comment type="caution">
    <text evidence="18">The sequence shown here is derived from an EMBL/GenBank/DDBJ whole genome shotgun (WGS) entry which is preliminary data.</text>
</comment>
<dbReference type="Pfam" id="PF19302">
    <property type="entry name" value="DUF5915"/>
    <property type="match status" value="1"/>
</dbReference>
<comment type="similarity">
    <text evidence="3 15">Belongs to the class-I aminoacyl-tRNA synthetase family. IleS type 2 subfamily.</text>
</comment>
<keyword evidence="10 15" id="KW-0067">ATP-binding</keyword>
<dbReference type="InterPro" id="IPR014729">
    <property type="entry name" value="Rossmann-like_a/b/a_fold"/>
</dbReference>
<dbReference type="EC" id="6.1.1.5" evidence="15"/>
<dbReference type="GO" id="GO:0004822">
    <property type="term" value="F:isoleucine-tRNA ligase activity"/>
    <property type="evidence" value="ECO:0007669"/>
    <property type="project" value="UniProtKB-UniRule"/>
</dbReference>
<evidence type="ECO:0000256" key="9">
    <source>
        <dbReference type="ARBA" id="ARBA00022833"/>
    </source>
</evidence>
<dbReference type="Pfam" id="PF00133">
    <property type="entry name" value="tRNA-synt_1"/>
    <property type="match status" value="1"/>
</dbReference>
<dbReference type="GO" id="GO:0008270">
    <property type="term" value="F:zinc ion binding"/>
    <property type="evidence" value="ECO:0007669"/>
    <property type="project" value="UniProtKB-UniRule"/>
</dbReference>
<dbReference type="HOGENOM" id="CLU_001493_1_1_9"/>
<evidence type="ECO:0000256" key="4">
    <source>
        <dbReference type="ARBA" id="ARBA00011245"/>
    </source>
</evidence>
<evidence type="ECO:0000256" key="7">
    <source>
        <dbReference type="ARBA" id="ARBA00022723"/>
    </source>
</evidence>
<reference evidence="18" key="1">
    <citation type="submission" date="2009-02" db="EMBL/GenBank/DDBJ databases">
        <authorList>
            <person name="Fulton L."/>
            <person name="Clifton S."/>
            <person name="Fulton B."/>
            <person name="Xu J."/>
            <person name="Minx P."/>
            <person name="Pepin K.H."/>
            <person name="Johnson M."/>
            <person name="Bhonagiri V."/>
            <person name="Nash W.E."/>
            <person name="Mardis E.R."/>
            <person name="Wilson R.K."/>
        </authorList>
    </citation>
    <scope>NUCLEOTIDE SEQUENCE [LARGE SCALE GENOMIC DNA]</scope>
    <source>
        <strain evidence="18">DSM 15053</strain>
    </source>
</reference>
<dbReference type="PANTHER" id="PTHR42780">
    <property type="entry name" value="SOLEUCYL-TRNA SYNTHETASE"/>
    <property type="match status" value="1"/>
</dbReference>
<dbReference type="InterPro" id="IPR013155">
    <property type="entry name" value="M/V/L/I-tRNA-synth_anticd-bd"/>
</dbReference>
<dbReference type="SUPFAM" id="SSF52374">
    <property type="entry name" value="Nucleotidylyl transferase"/>
    <property type="match status" value="1"/>
</dbReference>
<proteinExistence type="inferred from homology"/>
<comment type="cofactor">
    <cofactor evidence="1 15">
        <name>Zn(2+)</name>
        <dbReference type="ChEBI" id="CHEBI:29105"/>
    </cofactor>
</comment>
<evidence type="ECO:0000256" key="14">
    <source>
        <dbReference type="ARBA" id="ARBA00048359"/>
    </source>
</evidence>
<dbReference type="FunFam" id="3.40.50.620:FF:000063">
    <property type="entry name" value="Isoleucine--tRNA ligase"/>
    <property type="match status" value="1"/>
</dbReference>
<dbReference type="HAMAP" id="MF_02003">
    <property type="entry name" value="Ile_tRNA_synth_type2"/>
    <property type="match status" value="1"/>
</dbReference>
<dbReference type="Gene3D" id="3.40.50.620">
    <property type="entry name" value="HUPs"/>
    <property type="match status" value="2"/>
</dbReference>
<dbReference type="InterPro" id="IPR033709">
    <property type="entry name" value="Anticodon_Ile_ABEc"/>
</dbReference>
<dbReference type="InterPro" id="IPR002300">
    <property type="entry name" value="aa-tRNA-synth_Ia"/>
</dbReference>
<evidence type="ECO:0000256" key="13">
    <source>
        <dbReference type="ARBA" id="ARBA00025217"/>
    </source>
</evidence>
<dbReference type="STRING" id="553973.CLOHYLEM_06205"/>
<comment type="function">
    <text evidence="13 15">Catalyzes the attachment of isoleucine to tRNA(Ile). As IleRS can inadvertently accommodate and process structurally similar amino acids such as valine, to avoid such errors it has two additional distinct tRNA(Ile)-dependent editing activities. One activity is designated as 'pretransfer' editing and involves the hydrolysis of activated Val-AMP. The other activity is designated 'posttransfer' editing and involves deacylation of mischarged Val-tRNA(Ile).</text>
</comment>
<evidence type="ECO:0000259" key="17">
    <source>
        <dbReference type="Pfam" id="PF08264"/>
    </source>
</evidence>
<protein>
    <recommendedName>
        <fullName evidence="15">Isoleucine--tRNA ligase</fullName>
        <ecNumber evidence="15">6.1.1.5</ecNumber>
    </recommendedName>
    <alternativeName>
        <fullName evidence="15">Isoleucyl-tRNA synthetase</fullName>
        <shortName evidence="15">IleRS</shortName>
    </alternativeName>
</protein>
<comment type="subcellular location">
    <subcellularLocation>
        <location evidence="2 15">Cytoplasm</location>
    </subcellularLocation>
</comment>
<evidence type="ECO:0000256" key="6">
    <source>
        <dbReference type="ARBA" id="ARBA00022598"/>
    </source>
</evidence>
<dbReference type="Pfam" id="PF08264">
    <property type="entry name" value="Anticodon_1"/>
    <property type="match status" value="1"/>
</dbReference>
<dbReference type="PRINTS" id="PR00984">
    <property type="entry name" value="TRNASYNTHILE"/>
</dbReference>
<dbReference type="InterPro" id="IPR002301">
    <property type="entry name" value="Ile-tRNA-ligase"/>
</dbReference>
<dbReference type="eggNOG" id="COG0060">
    <property type="taxonomic scope" value="Bacteria"/>
</dbReference>
<dbReference type="InterPro" id="IPR001412">
    <property type="entry name" value="aa-tRNA-synth_I_CS"/>
</dbReference>
<dbReference type="CDD" id="cd00818">
    <property type="entry name" value="IleRS_core"/>
    <property type="match status" value="1"/>
</dbReference>
<reference evidence="18" key="2">
    <citation type="submission" date="2013-06" db="EMBL/GenBank/DDBJ databases">
        <title>Draft genome sequence of Clostridium hylemonae (DSM 15053).</title>
        <authorList>
            <person name="Sudarsanam P."/>
            <person name="Ley R."/>
            <person name="Guruge J."/>
            <person name="Turnbaugh P.J."/>
            <person name="Mahowald M."/>
            <person name="Liep D."/>
            <person name="Gordon J."/>
        </authorList>
    </citation>
    <scope>NUCLEOTIDE SEQUENCE</scope>
    <source>
        <strain evidence="18">DSM 15053</strain>
    </source>
</reference>
<evidence type="ECO:0000259" key="16">
    <source>
        <dbReference type="Pfam" id="PF00133"/>
    </source>
</evidence>
<evidence type="ECO:0000256" key="10">
    <source>
        <dbReference type="ARBA" id="ARBA00022840"/>
    </source>
</evidence>
<organism evidence="18 19">
    <name type="scientific">[Clostridium] hylemonae DSM 15053</name>
    <dbReference type="NCBI Taxonomy" id="553973"/>
    <lineage>
        <taxon>Bacteria</taxon>
        <taxon>Bacillati</taxon>
        <taxon>Bacillota</taxon>
        <taxon>Clostridia</taxon>
        <taxon>Lachnospirales</taxon>
        <taxon>Lachnospiraceae</taxon>
    </lineage>
</organism>
<evidence type="ECO:0000256" key="3">
    <source>
        <dbReference type="ARBA" id="ARBA00007078"/>
    </source>
</evidence>
<dbReference type="PROSITE" id="PS00178">
    <property type="entry name" value="AA_TRNA_LIGASE_I"/>
    <property type="match status" value="1"/>
</dbReference>
<evidence type="ECO:0000256" key="5">
    <source>
        <dbReference type="ARBA" id="ARBA00022490"/>
    </source>
</evidence>
<feature type="domain" description="Aminoacyl-tRNA synthetase class Ia" evidence="16">
    <location>
        <begin position="82"/>
        <end position="693"/>
    </location>
</feature>
<evidence type="ECO:0000256" key="2">
    <source>
        <dbReference type="ARBA" id="ARBA00004496"/>
    </source>
</evidence>
<dbReference type="GO" id="GO:0005737">
    <property type="term" value="C:cytoplasm"/>
    <property type="evidence" value="ECO:0007669"/>
    <property type="project" value="UniProtKB-SubCell"/>
</dbReference>
<evidence type="ECO:0000256" key="8">
    <source>
        <dbReference type="ARBA" id="ARBA00022741"/>
    </source>
</evidence>
<dbReference type="EMBL" id="ABYI02000022">
    <property type="protein sequence ID" value="EEG74198.1"/>
    <property type="molecule type" value="Genomic_DNA"/>
</dbReference>
<dbReference type="PANTHER" id="PTHR42780:SF1">
    <property type="entry name" value="ISOLEUCINE--TRNA LIGASE, CYTOPLASMIC"/>
    <property type="match status" value="1"/>
</dbReference>
<keyword evidence="5 15" id="KW-0963">Cytoplasm</keyword>
<evidence type="ECO:0000256" key="1">
    <source>
        <dbReference type="ARBA" id="ARBA00001947"/>
    </source>
</evidence>
<dbReference type="InterPro" id="IPR009008">
    <property type="entry name" value="Val/Leu/Ile-tRNA-synth_edit"/>
</dbReference>
<dbReference type="Gene3D" id="1.10.730.10">
    <property type="entry name" value="Isoleucyl-tRNA Synthetase, Domain 1"/>
    <property type="match status" value="1"/>
</dbReference>
<feature type="short sequence motif" description="'HIGH' region" evidence="15">
    <location>
        <begin position="110"/>
        <end position="120"/>
    </location>
</feature>
<dbReference type="Proteomes" id="UP000004893">
    <property type="component" value="Unassembled WGS sequence"/>
</dbReference>
<evidence type="ECO:0000256" key="12">
    <source>
        <dbReference type="ARBA" id="ARBA00023146"/>
    </source>
</evidence>